<keyword evidence="6" id="KW-0067">ATP-binding</keyword>
<dbReference type="HAMAP" id="MF_01161">
    <property type="entry name" value="tRNA_Ile_lys_synt"/>
    <property type="match status" value="1"/>
</dbReference>
<comment type="similarity">
    <text evidence="8">Belongs to the tRNA(Ile)-lysidine synthase family.</text>
</comment>
<dbReference type="SUPFAM" id="SSF82829">
    <property type="entry name" value="MesJ substrate recognition domain-like"/>
    <property type="match status" value="1"/>
</dbReference>
<dbReference type="NCBIfam" id="TIGR02433">
    <property type="entry name" value="lysidine_TilS_C"/>
    <property type="match status" value="1"/>
</dbReference>
<evidence type="ECO:0000313" key="11">
    <source>
        <dbReference type="Proteomes" id="UP000426444"/>
    </source>
</evidence>
<comment type="catalytic activity">
    <reaction evidence="7 8">
        <text>cytidine(34) in tRNA(Ile2) + L-lysine + ATP = lysidine(34) in tRNA(Ile2) + AMP + diphosphate + H(+)</text>
        <dbReference type="Rhea" id="RHEA:43744"/>
        <dbReference type="Rhea" id="RHEA-COMP:10625"/>
        <dbReference type="Rhea" id="RHEA-COMP:10670"/>
        <dbReference type="ChEBI" id="CHEBI:15378"/>
        <dbReference type="ChEBI" id="CHEBI:30616"/>
        <dbReference type="ChEBI" id="CHEBI:32551"/>
        <dbReference type="ChEBI" id="CHEBI:33019"/>
        <dbReference type="ChEBI" id="CHEBI:82748"/>
        <dbReference type="ChEBI" id="CHEBI:83665"/>
        <dbReference type="ChEBI" id="CHEBI:456215"/>
        <dbReference type="EC" id="6.3.4.19"/>
    </reaction>
</comment>
<accession>A0A6I6DEI9</accession>
<feature type="domain" description="Lysidine-tRNA(Ile) synthetase C-terminal" evidence="9">
    <location>
        <begin position="347"/>
        <end position="419"/>
    </location>
</feature>
<dbReference type="InterPro" id="IPR014729">
    <property type="entry name" value="Rossmann-like_a/b/a_fold"/>
</dbReference>
<evidence type="ECO:0000256" key="3">
    <source>
        <dbReference type="ARBA" id="ARBA00022598"/>
    </source>
</evidence>
<evidence type="ECO:0000256" key="5">
    <source>
        <dbReference type="ARBA" id="ARBA00022741"/>
    </source>
</evidence>
<evidence type="ECO:0000256" key="7">
    <source>
        <dbReference type="ARBA" id="ARBA00048539"/>
    </source>
</evidence>
<comment type="subcellular location">
    <subcellularLocation>
        <location evidence="1 8">Cytoplasm</location>
    </subcellularLocation>
</comment>
<keyword evidence="5" id="KW-0547">Nucleotide-binding</keyword>
<dbReference type="Proteomes" id="UP000426444">
    <property type="component" value="Chromosome"/>
</dbReference>
<keyword evidence="3 8" id="KW-0436">Ligase</keyword>
<dbReference type="PANTHER" id="PTHR43033">
    <property type="entry name" value="TRNA(ILE)-LYSIDINE SYNTHASE-RELATED"/>
    <property type="match status" value="1"/>
</dbReference>
<comment type="caution">
    <text evidence="8">Lacks conserved residue(s) required for the propagation of feature annotation.</text>
</comment>
<dbReference type="Gene3D" id="3.40.50.620">
    <property type="entry name" value="HUPs"/>
    <property type="match status" value="1"/>
</dbReference>
<dbReference type="InterPro" id="IPR012795">
    <property type="entry name" value="tRNA_Ile_lys_synt_N"/>
</dbReference>
<dbReference type="EMBL" id="CP046457">
    <property type="protein sequence ID" value="QGU00516.1"/>
    <property type="molecule type" value="Genomic_DNA"/>
</dbReference>
<keyword evidence="4 8" id="KW-0819">tRNA processing</keyword>
<dbReference type="EC" id="6.3.4.19" evidence="8"/>
<dbReference type="SUPFAM" id="SSF56037">
    <property type="entry name" value="PheT/TilS domain"/>
    <property type="match status" value="1"/>
</dbReference>
<dbReference type="KEGG" id="salq:SYNTR_1922"/>
<evidence type="ECO:0000313" key="10">
    <source>
        <dbReference type="EMBL" id="QGU00516.1"/>
    </source>
</evidence>
<gene>
    <name evidence="8" type="primary">tilS</name>
    <name evidence="10" type="ORF">SYNTR_1922</name>
</gene>
<dbReference type="Gene3D" id="1.20.59.20">
    <property type="match status" value="1"/>
</dbReference>
<dbReference type="GO" id="GO:0005524">
    <property type="term" value="F:ATP binding"/>
    <property type="evidence" value="ECO:0007669"/>
    <property type="project" value="UniProtKB-KW"/>
</dbReference>
<dbReference type="InterPro" id="IPR011063">
    <property type="entry name" value="TilS/TtcA_N"/>
</dbReference>
<dbReference type="PANTHER" id="PTHR43033:SF1">
    <property type="entry name" value="TRNA(ILE)-LYSIDINE SYNTHASE-RELATED"/>
    <property type="match status" value="1"/>
</dbReference>
<dbReference type="RefSeq" id="WP_197079097.1">
    <property type="nucleotide sequence ID" value="NZ_CP046457.1"/>
</dbReference>
<evidence type="ECO:0000256" key="2">
    <source>
        <dbReference type="ARBA" id="ARBA00022490"/>
    </source>
</evidence>
<keyword evidence="2 8" id="KW-0963">Cytoplasm</keyword>
<name>A0A6I6DEI9_9FIRM</name>
<proteinExistence type="inferred from homology"/>
<evidence type="ECO:0000256" key="8">
    <source>
        <dbReference type="HAMAP-Rule" id="MF_01161"/>
    </source>
</evidence>
<reference evidence="11" key="1">
    <citation type="journal article" date="2019" name="Microbiology">
        <title>Complete Genome Sequence of an Uncultured Bacterium of the Candidate Phylum Bipolaricaulota.</title>
        <authorList>
            <person name="Kadnikov V.V."/>
            <person name="Mardanov A.V."/>
            <person name="Beletsky A.V."/>
            <person name="Frank Y.A."/>
            <person name="Karnachuk O.V."/>
            <person name="Ravin N.V."/>
        </authorList>
    </citation>
    <scope>NUCLEOTIDE SEQUENCE [LARGE SCALE GENOMIC DNA]</scope>
</reference>
<dbReference type="InterPro" id="IPR012796">
    <property type="entry name" value="Lysidine-tRNA-synth_C"/>
</dbReference>
<dbReference type="GO" id="GO:0032267">
    <property type="term" value="F:tRNA(Ile)-lysidine synthase activity"/>
    <property type="evidence" value="ECO:0007669"/>
    <property type="project" value="UniProtKB-EC"/>
</dbReference>
<keyword evidence="11" id="KW-1185">Reference proteome</keyword>
<dbReference type="Pfam" id="PF11734">
    <property type="entry name" value="TilS_C"/>
    <property type="match status" value="1"/>
</dbReference>
<dbReference type="SMART" id="SM00977">
    <property type="entry name" value="TilS_C"/>
    <property type="match status" value="1"/>
</dbReference>
<comment type="function">
    <text evidence="8">Ligates lysine onto the cytidine present at position 34 of the AUA codon-specific tRNA(Ile) that contains the anticodon CAU, in an ATP-dependent manner. Cytidine is converted to lysidine, thus changing the amino acid specificity of the tRNA from methionine to isoleucine.</text>
</comment>
<dbReference type="AlphaFoldDB" id="A0A6I6DEI9"/>
<evidence type="ECO:0000256" key="6">
    <source>
        <dbReference type="ARBA" id="ARBA00022840"/>
    </source>
</evidence>
<dbReference type="GO" id="GO:0006400">
    <property type="term" value="P:tRNA modification"/>
    <property type="evidence" value="ECO:0007669"/>
    <property type="project" value="UniProtKB-UniRule"/>
</dbReference>
<protein>
    <recommendedName>
        <fullName evidence="8">tRNA(Ile)-lysidine synthase</fullName>
        <ecNumber evidence="8">6.3.4.19</ecNumber>
    </recommendedName>
    <alternativeName>
        <fullName evidence="8">tRNA(Ile)-2-lysyl-cytidine synthase</fullName>
    </alternativeName>
    <alternativeName>
        <fullName evidence="8">tRNA(Ile)-lysidine synthetase</fullName>
    </alternativeName>
</protein>
<dbReference type="GO" id="GO:0005737">
    <property type="term" value="C:cytoplasm"/>
    <property type="evidence" value="ECO:0007669"/>
    <property type="project" value="UniProtKB-SubCell"/>
</dbReference>
<dbReference type="SUPFAM" id="SSF52402">
    <property type="entry name" value="Adenine nucleotide alpha hydrolases-like"/>
    <property type="match status" value="1"/>
</dbReference>
<sequence>MALLDILHKLKDKLQITLAAAHLNHSLRAEADEEEQFVINQCAQRNIPTHTRTYKIDQIAKDQKLSLEEAGRIMRYKFFSQLKKELNANLIATAHHHDDVAETVLLHFLRGSGIKGLRGILPQNNHLIRPLLPLTKTQIIEYLKENKIPYNIDQTNYDTEHLRNRVRNELIPYLKEYNPRIVENLNQLSQIAKEENEAIEKQTQNLWSKILLKKEKNLIILDNQKIEEFHPAYKRRLAIFALTKLAGENGWDMNDVDSILGLSKKQGSSKTINLKKGVKVNKSYDKLVFTNENLIKDKFSYEVPIPGQVELLEKGETYTFDIIEANKYKNHSNIYMYLDYDKINRPLFIRSRDPGDTFRPHGLKGSKKLKDFFIDNKIPYYERDSVPILASYEEIYAVLGYRVSENAIVDADTKRILVIKREVMETIIK</sequence>
<dbReference type="CDD" id="cd01992">
    <property type="entry name" value="TilS_N"/>
    <property type="match status" value="1"/>
</dbReference>
<evidence type="ECO:0000259" key="9">
    <source>
        <dbReference type="SMART" id="SM00977"/>
    </source>
</evidence>
<dbReference type="InterPro" id="IPR012094">
    <property type="entry name" value="tRNA_Ile_lys_synt"/>
</dbReference>
<dbReference type="Pfam" id="PF01171">
    <property type="entry name" value="ATP_bind_3"/>
    <property type="match status" value="1"/>
</dbReference>
<dbReference type="NCBIfam" id="TIGR02432">
    <property type="entry name" value="lysidine_TilS_N"/>
    <property type="match status" value="1"/>
</dbReference>
<organism evidence="10 11">
    <name type="scientific">Candidatus Syntrophocurvum alkaliphilum</name>
    <dbReference type="NCBI Taxonomy" id="2293317"/>
    <lineage>
        <taxon>Bacteria</taxon>
        <taxon>Bacillati</taxon>
        <taxon>Bacillota</taxon>
        <taxon>Clostridia</taxon>
        <taxon>Eubacteriales</taxon>
        <taxon>Syntrophomonadaceae</taxon>
        <taxon>Candidatus Syntrophocurvum</taxon>
    </lineage>
</organism>
<evidence type="ECO:0000256" key="4">
    <source>
        <dbReference type="ARBA" id="ARBA00022694"/>
    </source>
</evidence>
<evidence type="ECO:0000256" key="1">
    <source>
        <dbReference type="ARBA" id="ARBA00004496"/>
    </source>
</evidence>